<evidence type="ECO:0000256" key="1">
    <source>
        <dbReference type="SAM" id="MobiDB-lite"/>
    </source>
</evidence>
<dbReference type="Proteomes" id="UP000321085">
    <property type="component" value="Unassembled WGS sequence"/>
</dbReference>
<organism evidence="2 3">
    <name type="scientific">Microvirga aerophila</name>
    <dbReference type="NCBI Taxonomy" id="670291"/>
    <lineage>
        <taxon>Bacteria</taxon>
        <taxon>Pseudomonadati</taxon>
        <taxon>Pseudomonadota</taxon>
        <taxon>Alphaproteobacteria</taxon>
        <taxon>Hyphomicrobiales</taxon>
        <taxon>Methylobacteriaceae</taxon>
        <taxon>Microvirga</taxon>
    </lineage>
</organism>
<proteinExistence type="predicted"/>
<evidence type="ECO:0000313" key="2">
    <source>
        <dbReference type="EMBL" id="GEO15154.1"/>
    </source>
</evidence>
<accession>A0A512BTA7</accession>
<protein>
    <submittedName>
        <fullName evidence="2">Uncharacterized protein</fullName>
    </submittedName>
</protein>
<reference evidence="2 3" key="1">
    <citation type="submission" date="2019-07" db="EMBL/GenBank/DDBJ databases">
        <title>Whole genome shotgun sequence of Microvirga aerophila NBRC 106136.</title>
        <authorList>
            <person name="Hosoyama A."/>
            <person name="Uohara A."/>
            <person name="Ohji S."/>
            <person name="Ichikawa N."/>
        </authorList>
    </citation>
    <scope>NUCLEOTIDE SEQUENCE [LARGE SCALE GENOMIC DNA]</scope>
    <source>
        <strain evidence="2 3">NBRC 106136</strain>
    </source>
</reference>
<keyword evidence="3" id="KW-1185">Reference proteome</keyword>
<dbReference type="AlphaFoldDB" id="A0A512BTA7"/>
<comment type="caution">
    <text evidence="2">The sequence shown here is derived from an EMBL/GenBank/DDBJ whole genome shotgun (WGS) entry which is preliminary data.</text>
</comment>
<evidence type="ECO:0000313" key="3">
    <source>
        <dbReference type="Proteomes" id="UP000321085"/>
    </source>
</evidence>
<name>A0A512BTA7_9HYPH</name>
<feature type="region of interest" description="Disordered" evidence="1">
    <location>
        <begin position="57"/>
        <end position="81"/>
    </location>
</feature>
<gene>
    <name evidence="2" type="ORF">MAE02_28500</name>
</gene>
<feature type="compositionally biased region" description="Basic and acidic residues" evidence="1">
    <location>
        <begin position="59"/>
        <end position="71"/>
    </location>
</feature>
<sequence length="81" mass="8846">MGQLREVIVPDSKYSFGPCPETVSAESQVETLAADFDGESIGAKRFAWLRETGDLGAAGHDEAAEDKERSRAIHGIMNHRE</sequence>
<dbReference type="EMBL" id="BJYU01000037">
    <property type="protein sequence ID" value="GEO15154.1"/>
    <property type="molecule type" value="Genomic_DNA"/>
</dbReference>